<organism evidence="1">
    <name type="scientific">Salmonella enterica</name>
    <name type="common">Salmonella choleraesuis</name>
    <dbReference type="NCBI Taxonomy" id="28901"/>
    <lineage>
        <taxon>Bacteria</taxon>
        <taxon>Pseudomonadati</taxon>
        <taxon>Pseudomonadota</taxon>
        <taxon>Gammaproteobacteria</taxon>
        <taxon>Enterobacterales</taxon>
        <taxon>Enterobacteriaceae</taxon>
        <taxon>Salmonella</taxon>
    </lineage>
</organism>
<accession>A0A5U0QQZ8</accession>
<gene>
    <name evidence="1" type="ORF">DO374_15335</name>
</gene>
<proteinExistence type="predicted"/>
<evidence type="ECO:0000313" key="1">
    <source>
        <dbReference type="EMBL" id="EBO4965935.1"/>
    </source>
</evidence>
<protein>
    <submittedName>
        <fullName evidence="1">Uncharacterized protein</fullName>
    </submittedName>
</protein>
<dbReference type="EMBL" id="AAGIRW010000059">
    <property type="protein sequence ID" value="EBO4965935.1"/>
    <property type="molecule type" value="Genomic_DNA"/>
</dbReference>
<name>A0A5U0QQZ8_SALER</name>
<dbReference type="AlphaFoldDB" id="A0A5U0QQZ8"/>
<sequence length="75" mass="8253">MPEKHVDIRFSHNVSLTGLADELTAIKTAIMLTSSKLPLSANPQDICVSLRNMGSVKCNEMADLIDLSIHKDNQM</sequence>
<comment type="caution">
    <text evidence="1">The sequence shown here is derived from an EMBL/GenBank/DDBJ whole genome shotgun (WGS) entry which is preliminary data.</text>
</comment>
<reference evidence="1" key="1">
    <citation type="submission" date="2018-06" db="EMBL/GenBank/DDBJ databases">
        <authorList>
            <consortium name="PulseNet: The National Subtyping Network for Foodborne Disease Surveillance"/>
            <person name="Tarr C.L."/>
            <person name="Trees E."/>
            <person name="Katz L.S."/>
            <person name="Carleton-Romer H.A."/>
            <person name="Stroika S."/>
            <person name="Kucerova Z."/>
            <person name="Roache K.F."/>
            <person name="Sabol A.L."/>
            <person name="Besser J."/>
            <person name="Gerner-Smidt P."/>
        </authorList>
    </citation>
    <scope>NUCLEOTIDE SEQUENCE</scope>
    <source>
        <strain evidence="1">PNUSAS037973</strain>
    </source>
</reference>